<dbReference type="Pfam" id="PF16916">
    <property type="entry name" value="ZT_dimer"/>
    <property type="match status" value="1"/>
</dbReference>
<dbReference type="Gene3D" id="1.20.1510.10">
    <property type="entry name" value="Cation efflux protein transmembrane domain"/>
    <property type="match status" value="1"/>
</dbReference>
<keyword evidence="7 8" id="KW-0472">Membrane</keyword>
<evidence type="ECO:0000256" key="7">
    <source>
        <dbReference type="ARBA" id="ARBA00023136"/>
    </source>
</evidence>
<feature type="domain" description="Cation efflux protein transmembrane" evidence="9">
    <location>
        <begin position="29"/>
        <end position="217"/>
    </location>
</feature>
<evidence type="ECO:0000259" key="10">
    <source>
        <dbReference type="Pfam" id="PF16916"/>
    </source>
</evidence>
<dbReference type="Pfam" id="PF01545">
    <property type="entry name" value="Cation_efflux"/>
    <property type="match status" value="1"/>
</dbReference>
<dbReference type="InterPro" id="IPR027470">
    <property type="entry name" value="Cation_efflux_CTD"/>
</dbReference>
<evidence type="ECO:0000256" key="8">
    <source>
        <dbReference type="SAM" id="Phobius"/>
    </source>
</evidence>
<dbReference type="InterPro" id="IPR002524">
    <property type="entry name" value="Cation_efflux"/>
</dbReference>
<feature type="transmembrane region" description="Helical" evidence="8">
    <location>
        <begin position="124"/>
        <end position="147"/>
    </location>
</feature>
<evidence type="ECO:0000256" key="5">
    <source>
        <dbReference type="ARBA" id="ARBA00022989"/>
    </source>
</evidence>
<dbReference type="NCBIfam" id="TIGR01297">
    <property type="entry name" value="CDF"/>
    <property type="match status" value="1"/>
</dbReference>
<keyword evidence="4 8" id="KW-0812">Transmembrane</keyword>
<dbReference type="InterPro" id="IPR058533">
    <property type="entry name" value="Cation_efflux_TM"/>
</dbReference>
<comment type="subcellular location">
    <subcellularLocation>
        <location evidence="1">Membrane</location>
        <topology evidence="1">Multi-pass membrane protein</topology>
    </subcellularLocation>
</comment>
<evidence type="ECO:0000256" key="3">
    <source>
        <dbReference type="ARBA" id="ARBA00022448"/>
    </source>
</evidence>
<feature type="transmembrane region" description="Helical" evidence="8">
    <location>
        <begin position="168"/>
        <end position="186"/>
    </location>
</feature>
<evidence type="ECO:0000256" key="6">
    <source>
        <dbReference type="ARBA" id="ARBA00023065"/>
    </source>
</evidence>
<gene>
    <name evidence="11" type="ORF">HMPREF9233_00981</name>
</gene>
<dbReference type="InterPro" id="IPR036837">
    <property type="entry name" value="Cation_efflux_CTD_sf"/>
</dbReference>
<keyword evidence="5 8" id="KW-1133">Transmembrane helix</keyword>
<feature type="transmembrane region" description="Helical" evidence="8">
    <location>
        <begin position="93"/>
        <end position="112"/>
    </location>
</feature>
<dbReference type="SUPFAM" id="SSF160240">
    <property type="entry name" value="Cation efflux protein cytoplasmic domain-like"/>
    <property type="match status" value="1"/>
</dbReference>
<accession>K9F160</accession>
<feature type="transmembrane region" description="Helical" evidence="8">
    <location>
        <begin position="25"/>
        <end position="47"/>
    </location>
</feature>
<reference evidence="11 12" key="1">
    <citation type="submission" date="2012-09" db="EMBL/GenBank/DDBJ databases">
        <title>The Genome Sequence of Actinobaculum massiliae ACS-171-V-COL2.</title>
        <authorList>
            <consortium name="The Broad Institute Genome Sequencing Platform"/>
            <person name="Earl A."/>
            <person name="Ward D."/>
            <person name="Feldgarden M."/>
            <person name="Gevers D."/>
            <person name="Saerens B."/>
            <person name="Vaneechoutte M."/>
            <person name="Walker B."/>
            <person name="Young S.K."/>
            <person name="Zeng Q."/>
            <person name="Gargeya S."/>
            <person name="Fitzgerald M."/>
            <person name="Haas B."/>
            <person name="Abouelleil A."/>
            <person name="Alvarado L."/>
            <person name="Arachchi H.M."/>
            <person name="Berlin A."/>
            <person name="Chapman S.B."/>
            <person name="Goldberg J."/>
            <person name="Griggs A."/>
            <person name="Gujja S."/>
            <person name="Hansen M."/>
            <person name="Howarth C."/>
            <person name="Imamovic A."/>
            <person name="Larimer J."/>
            <person name="McCowen C."/>
            <person name="Montmayeur A."/>
            <person name="Murphy C."/>
            <person name="Neiman D."/>
            <person name="Pearson M."/>
            <person name="Priest M."/>
            <person name="Roberts A."/>
            <person name="Saif S."/>
            <person name="Shea T."/>
            <person name="Sisk P."/>
            <person name="Sykes S."/>
            <person name="Wortman J."/>
            <person name="Nusbaum C."/>
            <person name="Birren B."/>
        </authorList>
    </citation>
    <scope>NUCLEOTIDE SEQUENCE [LARGE SCALE GENOMIC DNA]</scope>
    <source>
        <strain evidence="12">ACS-171-V-Col2</strain>
    </source>
</reference>
<evidence type="ECO:0000313" key="12">
    <source>
        <dbReference type="Proteomes" id="UP000009888"/>
    </source>
</evidence>
<feature type="transmembrane region" description="Helical" evidence="8">
    <location>
        <begin position="59"/>
        <end position="81"/>
    </location>
</feature>
<dbReference type="PANTHER" id="PTHR11562:SF17">
    <property type="entry name" value="RE54080P-RELATED"/>
    <property type="match status" value="1"/>
</dbReference>
<dbReference type="AlphaFoldDB" id="K9F160"/>
<dbReference type="InterPro" id="IPR050681">
    <property type="entry name" value="CDF/SLC30A"/>
</dbReference>
<dbReference type="PATRIC" id="fig|883066.3.peg.1024"/>
<organism evidence="11 12">
    <name type="scientific">Actinobaculum massiliense ACS-171-V-Col2</name>
    <dbReference type="NCBI Taxonomy" id="883066"/>
    <lineage>
        <taxon>Bacteria</taxon>
        <taxon>Bacillati</taxon>
        <taxon>Actinomycetota</taxon>
        <taxon>Actinomycetes</taxon>
        <taxon>Actinomycetales</taxon>
        <taxon>Actinomycetaceae</taxon>
        <taxon>Actinobaculum</taxon>
    </lineage>
</organism>
<feature type="domain" description="Cation efflux protein cytoplasmic" evidence="10">
    <location>
        <begin position="223"/>
        <end position="300"/>
    </location>
</feature>
<dbReference type="eggNOG" id="COG1230">
    <property type="taxonomic scope" value="Bacteria"/>
</dbReference>
<keyword evidence="6" id="KW-0406">Ion transport</keyword>
<dbReference type="Proteomes" id="UP000009888">
    <property type="component" value="Unassembled WGS sequence"/>
</dbReference>
<dbReference type="EMBL" id="AGWL01000005">
    <property type="protein sequence ID" value="EKU95220.1"/>
    <property type="molecule type" value="Genomic_DNA"/>
</dbReference>
<dbReference type="GO" id="GO:0005385">
    <property type="term" value="F:zinc ion transmembrane transporter activity"/>
    <property type="evidence" value="ECO:0007669"/>
    <property type="project" value="TreeGrafter"/>
</dbReference>
<evidence type="ECO:0000256" key="4">
    <source>
        <dbReference type="ARBA" id="ARBA00022692"/>
    </source>
</evidence>
<dbReference type="RefSeq" id="WP_007001187.1">
    <property type="nucleotide sequence ID" value="NZ_JH992955.1"/>
</dbReference>
<proteinExistence type="inferred from homology"/>
<sequence>MSTDHSNHSAHAHSHGVSVDADRRYLWGALSVLVVFMVGEVVIAFLSNSLALLSDAAHMLTDAGAIAIAIWVSYVVVRPATGRWTYGLERAEILSGLANGVTLLVLGLIIAVEAVRRFFVPPVVAGWAVVFTALAGIVVNVIATALLARANRQSLNIRGAYQHILTDLYGFIGTAVAGLIIVTTQWVHADAIASLIVAALMLRAGWVLVRDASHVLLEGAPAGMSVETVREHISGLEGVVRVHDLHLWSVGTGTPVVSAHIVADDAAFADGRVPAMLDAVQGCLSEHFDVQHSTFQFEPEAHAGHEERGRF</sequence>
<comment type="similarity">
    <text evidence="2">Belongs to the cation diffusion facilitator (CDF) transporter (TC 2.A.4) family. SLC30A subfamily.</text>
</comment>
<keyword evidence="3" id="KW-0813">Transport</keyword>
<evidence type="ECO:0000256" key="2">
    <source>
        <dbReference type="ARBA" id="ARBA00008873"/>
    </source>
</evidence>
<dbReference type="GO" id="GO:0005886">
    <property type="term" value="C:plasma membrane"/>
    <property type="evidence" value="ECO:0007669"/>
    <property type="project" value="TreeGrafter"/>
</dbReference>
<evidence type="ECO:0000313" key="11">
    <source>
        <dbReference type="EMBL" id="EKU95220.1"/>
    </source>
</evidence>
<feature type="transmembrane region" description="Helical" evidence="8">
    <location>
        <begin position="192"/>
        <end position="209"/>
    </location>
</feature>
<name>K9F160_9ACTO</name>
<evidence type="ECO:0000256" key="1">
    <source>
        <dbReference type="ARBA" id="ARBA00004141"/>
    </source>
</evidence>
<comment type="caution">
    <text evidence="11">The sequence shown here is derived from an EMBL/GenBank/DDBJ whole genome shotgun (WGS) entry which is preliminary data.</text>
</comment>
<dbReference type="SUPFAM" id="SSF161111">
    <property type="entry name" value="Cation efflux protein transmembrane domain-like"/>
    <property type="match status" value="1"/>
</dbReference>
<keyword evidence="12" id="KW-1185">Reference proteome</keyword>
<dbReference type="STRING" id="202789.GCA_001457435_01140"/>
<dbReference type="HOGENOM" id="CLU_013430_0_0_11"/>
<dbReference type="InterPro" id="IPR027469">
    <property type="entry name" value="Cation_efflux_TMD_sf"/>
</dbReference>
<evidence type="ECO:0000259" key="9">
    <source>
        <dbReference type="Pfam" id="PF01545"/>
    </source>
</evidence>
<protein>
    <submittedName>
        <fullName evidence="11">Cation diffusion facilitator family transporter</fullName>
    </submittedName>
</protein>
<dbReference type="PANTHER" id="PTHR11562">
    <property type="entry name" value="CATION EFFLUX PROTEIN/ ZINC TRANSPORTER"/>
    <property type="match status" value="1"/>
</dbReference>